<evidence type="ECO:0000313" key="3">
    <source>
        <dbReference type="Proteomes" id="UP000225706"/>
    </source>
</evidence>
<keyword evidence="3" id="KW-1185">Reference proteome</keyword>
<organism evidence="2 3">
    <name type="scientific">Stylophora pistillata</name>
    <name type="common">Smooth cauliflower coral</name>
    <dbReference type="NCBI Taxonomy" id="50429"/>
    <lineage>
        <taxon>Eukaryota</taxon>
        <taxon>Metazoa</taxon>
        <taxon>Cnidaria</taxon>
        <taxon>Anthozoa</taxon>
        <taxon>Hexacorallia</taxon>
        <taxon>Scleractinia</taxon>
        <taxon>Astrocoeniina</taxon>
        <taxon>Pocilloporidae</taxon>
        <taxon>Stylophora</taxon>
    </lineage>
</organism>
<evidence type="ECO:0000256" key="1">
    <source>
        <dbReference type="SAM" id="SignalP"/>
    </source>
</evidence>
<comment type="caution">
    <text evidence="2">The sequence shown here is derived from an EMBL/GenBank/DDBJ whole genome shotgun (WGS) entry which is preliminary data.</text>
</comment>
<accession>A0A2B4SNL4</accession>
<dbReference type="EMBL" id="LSMT01000046">
    <property type="protein sequence ID" value="PFX30709.1"/>
    <property type="molecule type" value="Genomic_DNA"/>
</dbReference>
<gene>
    <name evidence="2" type="ORF">AWC38_SpisGene4452</name>
</gene>
<reference evidence="3" key="1">
    <citation type="journal article" date="2017" name="bioRxiv">
        <title>Comparative analysis of the genomes of Stylophora pistillata and Acropora digitifera provides evidence for extensive differences between species of corals.</title>
        <authorList>
            <person name="Voolstra C.R."/>
            <person name="Li Y."/>
            <person name="Liew Y.J."/>
            <person name="Baumgarten S."/>
            <person name="Zoccola D."/>
            <person name="Flot J.-F."/>
            <person name="Tambutte S."/>
            <person name="Allemand D."/>
            <person name="Aranda M."/>
        </authorList>
    </citation>
    <scope>NUCLEOTIDE SEQUENCE [LARGE SCALE GENOMIC DNA]</scope>
</reference>
<evidence type="ECO:0000313" key="2">
    <source>
        <dbReference type="EMBL" id="PFX30709.1"/>
    </source>
</evidence>
<sequence>MTKMHSVSMLLVAFILSFAIERSGADYEYCANACYSTYKQCEGICDMLEDCFSCASNWNNCVAVCRKKRELAADLGAGD</sequence>
<feature type="chain" id="PRO_5012676680" evidence="1">
    <location>
        <begin position="26"/>
        <end position="79"/>
    </location>
</feature>
<dbReference type="Proteomes" id="UP000225706">
    <property type="component" value="Unassembled WGS sequence"/>
</dbReference>
<proteinExistence type="predicted"/>
<name>A0A2B4SNL4_STYPI</name>
<dbReference type="AlphaFoldDB" id="A0A2B4SNL4"/>
<feature type="signal peptide" evidence="1">
    <location>
        <begin position="1"/>
        <end position="25"/>
    </location>
</feature>
<protein>
    <submittedName>
        <fullName evidence="2">Uncharacterized protein</fullName>
    </submittedName>
</protein>
<keyword evidence="1" id="KW-0732">Signal</keyword>